<dbReference type="InterPro" id="IPR011050">
    <property type="entry name" value="Pectin_lyase_fold/virulence"/>
</dbReference>
<evidence type="ECO:0000313" key="4">
    <source>
        <dbReference type="Proteomes" id="UP001623660"/>
    </source>
</evidence>
<feature type="transmembrane region" description="Helical" evidence="1">
    <location>
        <begin position="12"/>
        <end position="31"/>
    </location>
</feature>
<evidence type="ECO:0000259" key="2">
    <source>
        <dbReference type="Pfam" id="PF13229"/>
    </source>
</evidence>
<dbReference type="SUPFAM" id="SSF51126">
    <property type="entry name" value="Pectin lyase-like"/>
    <property type="match status" value="1"/>
</dbReference>
<dbReference type="EMBL" id="JBJHZX010000003">
    <property type="protein sequence ID" value="MFL0194612.1"/>
    <property type="molecule type" value="Genomic_DNA"/>
</dbReference>
<dbReference type="RefSeq" id="WP_406790734.1">
    <property type="nucleotide sequence ID" value="NZ_JBJHZX010000003.1"/>
</dbReference>
<dbReference type="Proteomes" id="UP001623660">
    <property type="component" value="Unassembled WGS sequence"/>
</dbReference>
<comment type="caution">
    <text evidence="3">The sequence shown here is derived from an EMBL/GenBank/DDBJ whole genome shotgun (WGS) entry which is preliminary data.</text>
</comment>
<name>A0ABW8SFX5_9CLOT</name>
<reference evidence="3 4" key="1">
    <citation type="submission" date="2024-11" db="EMBL/GenBank/DDBJ databases">
        <authorList>
            <person name="Heng Y.C."/>
            <person name="Lim A.C.H."/>
            <person name="Lee J.K.Y."/>
            <person name="Kittelmann S."/>
        </authorList>
    </citation>
    <scope>NUCLEOTIDE SEQUENCE [LARGE SCALE GENOMIC DNA]</scope>
    <source>
        <strain evidence="3 4">WILCCON 0269</strain>
    </source>
</reference>
<dbReference type="PANTHER" id="PTHR30032">
    <property type="entry name" value="N-ACETYLMURAMOYL-L-ALANINE AMIDASE-RELATED"/>
    <property type="match status" value="1"/>
</dbReference>
<organism evidence="3 4">
    <name type="scientific">Candidatus Clostridium eludens</name>
    <dbReference type="NCBI Taxonomy" id="3381663"/>
    <lineage>
        <taxon>Bacteria</taxon>
        <taxon>Bacillati</taxon>
        <taxon>Bacillota</taxon>
        <taxon>Clostridia</taxon>
        <taxon>Eubacteriales</taxon>
        <taxon>Clostridiaceae</taxon>
        <taxon>Clostridium</taxon>
    </lineage>
</organism>
<keyword evidence="1" id="KW-1133">Transmembrane helix</keyword>
<evidence type="ECO:0000256" key="1">
    <source>
        <dbReference type="SAM" id="Phobius"/>
    </source>
</evidence>
<dbReference type="InterPro" id="IPR051922">
    <property type="entry name" value="Bact_Sporulation_Assoc"/>
</dbReference>
<dbReference type="InterPro" id="IPR039448">
    <property type="entry name" value="Beta_helix"/>
</dbReference>
<protein>
    <submittedName>
        <fullName evidence="3">Cell wall-binding repeat-containing protein</fullName>
    </submittedName>
</protein>
<feature type="domain" description="Right handed beta helix" evidence="2">
    <location>
        <begin position="130"/>
        <end position="307"/>
    </location>
</feature>
<accession>A0ABW8SFX5</accession>
<proteinExistence type="predicted"/>
<dbReference type="Gene3D" id="2.160.20.10">
    <property type="entry name" value="Single-stranded right-handed beta-helix, Pectin lyase-like"/>
    <property type="match status" value="1"/>
</dbReference>
<keyword evidence="4" id="KW-1185">Reference proteome</keyword>
<dbReference type="SMART" id="SM00710">
    <property type="entry name" value="PbH1"/>
    <property type="match status" value="5"/>
</dbReference>
<keyword evidence="1" id="KW-0472">Membrane</keyword>
<gene>
    <name evidence="3" type="ORF">ACJDU8_03360</name>
</gene>
<dbReference type="PANTHER" id="PTHR30032:SF8">
    <property type="entry name" value="GERMINATION-SPECIFIC N-ACETYLMURAMOYL-L-ALANINE AMIDASE"/>
    <property type="match status" value="1"/>
</dbReference>
<dbReference type="InterPro" id="IPR012334">
    <property type="entry name" value="Pectin_lyas_fold"/>
</dbReference>
<dbReference type="Pfam" id="PF04122">
    <property type="entry name" value="CW_binding_2"/>
    <property type="match status" value="3"/>
</dbReference>
<dbReference type="InterPro" id="IPR007253">
    <property type="entry name" value="Cell_wall-bd_2"/>
</dbReference>
<dbReference type="Gene3D" id="3.40.50.12090">
    <property type="match status" value="2"/>
</dbReference>
<evidence type="ECO:0000313" key="3">
    <source>
        <dbReference type="EMBL" id="MFL0194612.1"/>
    </source>
</evidence>
<keyword evidence="1" id="KW-0812">Transmembrane</keyword>
<sequence length="688" mass="75991">MVKTNIKINLKFQVFLLALFMAVNFEIFVYGKSTKVYAASNRTIYVSTKGNDKNQGSESSPFATIQRGLDELQPGDTLLIRGGVYHETTDVFDKNGSSDGWYTVKNYPNEDVTMTGDYKINWGGKTAPDAITFRNSSYWRIQGIKMTQYTGAGIYITQASKYIEMSDLTIWDLDYPTYRPYGTSGIDGEGSSYCTVKNCHIYNVGLEVDRPKDHGIYIGYGAYNWTFDSNNIHDNAGAAIQLYGQPNGGSNCLIINNRLYDNHAYGLAIGSNAVNNKIINNMFYGNRWCDVYMLEAATNNWFKTNLFLTAQSNYNVQLTDATSVDNSFDYNTYYKSNGYVVNRYDKTLNYPEWQSYSEEQSGRYLSEPDEAQQATDNWAPLKQKELTSRRLSGSDRFETAKSIAEEYNMNLVNNVIITSGYSFTNALSGSVLAKKLDAPILLSGRNDSENQSALEYIQSHLNKSGMIYILGNEGDINENIIIALKTLGYTNIKILPDGEKYGAVKAINDEINASNGTPVIIASGNSFADGLSVSALAASKGYPIILSDTYSLPSESQETIAKIKPSKIYIIGGTGVISDTVKDNIKKLTGISEEDISRVGGNDRYGTSLNIARYFKMDGNTVILASGLDFPDALAGSVLGAKLNAPIILISNNNYEQKQYIDTAQYINEIILGGNSSVSEYTGQNLAK</sequence>
<dbReference type="InterPro" id="IPR006626">
    <property type="entry name" value="PbH1"/>
</dbReference>
<dbReference type="Pfam" id="PF13229">
    <property type="entry name" value="Beta_helix"/>
    <property type="match status" value="1"/>
</dbReference>